<dbReference type="InterPro" id="IPR005279">
    <property type="entry name" value="Dipep/tripep_permease"/>
</dbReference>
<reference evidence="9" key="1">
    <citation type="submission" date="2021-03" db="EMBL/GenBank/DDBJ databases">
        <title>Description of Psychrosphaera ytuae sp. nov. isolated from deep sea sediment of South China Sea.</title>
        <authorList>
            <person name="Zhang J."/>
            <person name="Xu X.-D."/>
        </authorList>
    </citation>
    <scope>NUCLEOTIDE SEQUENCE</scope>
    <source>
        <strain evidence="9">MTZ26</strain>
    </source>
</reference>
<dbReference type="NCBIfam" id="TIGR00924">
    <property type="entry name" value="yjdL_sub1_fam"/>
    <property type="match status" value="2"/>
</dbReference>
<dbReference type="PANTHER" id="PTHR23517">
    <property type="entry name" value="RESISTANCE PROTEIN MDTM, PUTATIVE-RELATED-RELATED"/>
    <property type="match status" value="1"/>
</dbReference>
<feature type="transmembrane region" description="Helical" evidence="8">
    <location>
        <begin position="206"/>
        <end position="225"/>
    </location>
</feature>
<evidence type="ECO:0000256" key="3">
    <source>
        <dbReference type="ARBA" id="ARBA00022475"/>
    </source>
</evidence>
<feature type="transmembrane region" description="Helical" evidence="8">
    <location>
        <begin position="307"/>
        <end position="328"/>
    </location>
</feature>
<evidence type="ECO:0000256" key="8">
    <source>
        <dbReference type="SAM" id="Phobius"/>
    </source>
</evidence>
<evidence type="ECO:0000256" key="6">
    <source>
        <dbReference type="ARBA" id="ARBA00022989"/>
    </source>
</evidence>
<gene>
    <name evidence="9" type="ORF">J1N51_03980</name>
</gene>
<evidence type="ECO:0000313" key="10">
    <source>
        <dbReference type="Proteomes" id="UP000682739"/>
    </source>
</evidence>
<comment type="subcellular location">
    <subcellularLocation>
        <location evidence="1">Cell membrane</location>
        <topology evidence="1">Multi-pass membrane protein</topology>
    </subcellularLocation>
</comment>
<feature type="transmembrane region" description="Helical" evidence="8">
    <location>
        <begin position="262"/>
        <end position="279"/>
    </location>
</feature>
<feature type="transmembrane region" description="Helical" evidence="8">
    <location>
        <begin position="175"/>
        <end position="194"/>
    </location>
</feature>
<dbReference type="KEGG" id="psym:J1N51_03980"/>
<accession>A0A975HIU6</accession>
<feature type="transmembrane region" description="Helical" evidence="8">
    <location>
        <begin position="406"/>
        <end position="425"/>
    </location>
</feature>
<dbReference type="SUPFAM" id="SSF103473">
    <property type="entry name" value="MFS general substrate transporter"/>
    <property type="match status" value="1"/>
</dbReference>
<dbReference type="InterPro" id="IPR000109">
    <property type="entry name" value="POT_fam"/>
</dbReference>
<dbReference type="GO" id="GO:1904680">
    <property type="term" value="F:peptide transmembrane transporter activity"/>
    <property type="evidence" value="ECO:0007669"/>
    <property type="project" value="InterPro"/>
</dbReference>
<evidence type="ECO:0000313" key="9">
    <source>
        <dbReference type="EMBL" id="QTH64636.1"/>
    </source>
</evidence>
<keyword evidence="5" id="KW-0653">Protein transport</keyword>
<dbReference type="AlphaFoldDB" id="A0A975HIU6"/>
<keyword evidence="5" id="KW-0571">Peptide transport</keyword>
<keyword evidence="3" id="KW-1003">Cell membrane</keyword>
<feature type="transmembrane region" description="Helical" evidence="8">
    <location>
        <begin position="372"/>
        <end position="394"/>
    </location>
</feature>
<organism evidence="9 10">
    <name type="scientific">Psychrosphaera ytuae</name>
    <dbReference type="NCBI Taxonomy" id="2820710"/>
    <lineage>
        <taxon>Bacteria</taxon>
        <taxon>Pseudomonadati</taxon>
        <taxon>Pseudomonadota</taxon>
        <taxon>Gammaproteobacteria</taxon>
        <taxon>Alteromonadales</taxon>
        <taxon>Pseudoalteromonadaceae</taxon>
        <taxon>Psychrosphaera</taxon>
    </lineage>
</organism>
<dbReference type="Pfam" id="PF00854">
    <property type="entry name" value="PTR2"/>
    <property type="match status" value="2"/>
</dbReference>
<keyword evidence="7 8" id="KW-0472">Membrane</keyword>
<dbReference type="GO" id="GO:0015833">
    <property type="term" value="P:peptide transport"/>
    <property type="evidence" value="ECO:0007669"/>
    <property type="project" value="UniProtKB-KW"/>
</dbReference>
<sequence>MNKPVAAGEMLGHPKGLFLLFGTEMWERMSYYGMRGIFVLYLSSLATATAMGWDMAYFGIDPLSADAQEAYQKELQANALNILGLYAMLVYVTPVLGGWMADNVWGQRKSIIFGGVVMMLGQFALGTPHSVVAGFEVEMMWLGLALLIIGNGFFKPNISTMVGDLYEEGDKRRDAAFTIFYMGINTGSILGYFVVGTVGEKFDYQYGFIVAGIGMLLGVLMQLALSNKYLGNVGVEPSAKQTKGLDQAAVNKPLTPEERDRVKVILIMSFFTIVFWAGFEQAAGSMNLFAKYKTDLVFFGWEMPASWLQAVNPIFIIIMAPMFAAIWLKMGEAEPNSPKKFALGMFFLGLGFISMVGAALQIGDDESLKAHVIWLVMAYIFHTMGELCLSPIGLSMVSRLAPLKFTSLLMGMWFLFSGFGNYAAAAIGKQVGDAGPLSTFGGVAIMAFTAGICLWLLSDKLVDWMHGAEDYVADDLESKIEEEMSVVGTHEGTQEEHVKN</sequence>
<dbReference type="RefSeq" id="WP_208832690.1">
    <property type="nucleotide sequence ID" value="NZ_CP072110.1"/>
</dbReference>
<dbReference type="InterPro" id="IPR036259">
    <property type="entry name" value="MFS_trans_sf"/>
</dbReference>
<evidence type="ECO:0000256" key="1">
    <source>
        <dbReference type="ARBA" id="ARBA00004651"/>
    </source>
</evidence>
<evidence type="ECO:0000256" key="2">
    <source>
        <dbReference type="ARBA" id="ARBA00022448"/>
    </source>
</evidence>
<keyword evidence="2" id="KW-0813">Transport</keyword>
<keyword evidence="10" id="KW-1185">Reference proteome</keyword>
<proteinExistence type="predicted"/>
<dbReference type="EMBL" id="CP072110">
    <property type="protein sequence ID" value="QTH64636.1"/>
    <property type="molecule type" value="Genomic_DNA"/>
</dbReference>
<feature type="transmembrane region" description="Helical" evidence="8">
    <location>
        <begin position="437"/>
        <end position="457"/>
    </location>
</feature>
<keyword evidence="6 8" id="KW-1133">Transmembrane helix</keyword>
<feature type="transmembrane region" description="Helical" evidence="8">
    <location>
        <begin position="340"/>
        <end position="360"/>
    </location>
</feature>
<dbReference type="Proteomes" id="UP000682739">
    <property type="component" value="Chromosome"/>
</dbReference>
<name>A0A975HIU6_9GAMM</name>
<feature type="transmembrane region" description="Helical" evidence="8">
    <location>
        <begin position="111"/>
        <end position="131"/>
    </location>
</feature>
<dbReference type="CDD" id="cd17346">
    <property type="entry name" value="MFS_DtpA_like"/>
    <property type="match status" value="1"/>
</dbReference>
<evidence type="ECO:0000256" key="4">
    <source>
        <dbReference type="ARBA" id="ARBA00022692"/>
    </source>
</evidence>
<evidence type="ECO:0000256" key="5">
    <source>
        <dbReference type="ARBA" id="ARBA00022856"/>
    </source>
</evidence>
<keyword evidence="4 8" id="KW-0812">Transmembrane</keyword>
<dbReference type="InterPro" id="IPR050171">
    <property type="entry name" value="MFS_Transporters"/>
</dbReference>
<dbReference type="GO" id="GO:0005886">
    <property type="term" value="C:plasma membrane"/>
    <property type="evidence" value="ECO:0007669"/>
    <property type="project" value="UniProtKB-SubCell"/>
</dbReference>
<dbReference type="PANTHER" id="PTHR23517:SF15">
    <property type="entry name" value="PROTON-DEPENDENT OLIGOPEPTIDE FAMILY TRANSPORT PROTEIN"/>
    <property type="match status" value="1"/>
</dbReference>
<feature type="transmembrane region" description="Helical" evidence="8">
    <location>
        <begin position="137"/>
        <end position="154"/>
    </location>
</feature>
<protein>
    <submittedName>
        <fullName evidence="9">Peptide MFS transporter</fullName>
    </submittedName>
</protein>
<evidence type="ECO:0000256" key="7">
    <source>
        <dbReference type="ARBA" id="ARBA00023136"/>
    </source>
</evidence>
<feature type="transmembrane region" description="Helical" evidence="8">
    <location>
        <begin position="80"/>
        <end position="99"/>
    </location>
</feature>
<dbReference type="Gene3D" id="1.20.1250.20">
    <property type="entry name" value="MFS general substrate transporter like domains"/>
    <property type="match status" value="2"/>
</dbReference>
<feature type="transmembrane region" description="Helical" evidence="8">
    <location>
        <begin position="38"/>
        <end position="60"/>
    </location>
</feature>